<feature type="region of interest" description="Disordered" evidence="1">
    <location>
        <begin position="1"/>
        <end position="31"/>
    </location>
</feature>
<dbReference type="Proteomes" id="UP001385951">
    <property type="component" value="Unassembled WGS sequence"/>
</dbReference>
<feature type="compositionally biased region" description="Basic residues" evidence="1">
    <location>
        <begin position="316"/>
        <end position="325"/>
    </location>
</feature>
<accession>A0AAW0FKA2</accession>
<organism evidence="2 3">
    <name type="scientific">Cerrena zonata</name>
    <dbReference type="NCBI Taxonomy" id="2478898"/>
    <lineage>
        <taxon>Eukaryota</taxon>
        <taxon>Fungi</taxon>
        <taxon>Dikarya</taxon>
        <taxon>Basidiomycota</taxon>
        <taxon>Agaricomycotina</taxon>
        <taxon>Agaricomycetes</taxon>
        <taxon>Polyporales</taxon>
        <taxon>Cerrenaceae</taxon>
        <taxon>Cerrena</taxon>
    </lineage>
</organism>
<feature type="region of interest" description="Disordered" evidence="1">
    <location>
        <begin position="188"/>
        <end position="234"/>
    </location>
</feature>
<sequence length="437" mass="48172">MSSDVEPTYFDVLTQSPSPLTEGDDDESTSYKGMETFSILLTSVDETTSQLWSFVDDEYSRSPVEAREFADTYSFYAGETLSGRSDDHALAEQVHLQPSRTREPDLETTPPSPPPFDSSIHVPIFSIASLAGPSSVVISPTSHTTPDPPSSPLPHPRLGRLVLDRPRHIPPNLSGFLSLPSSPHPMIPGSHSISRSLPCSPTHRSFQDLGDQPPETIPRISHISRRRSHSSPPMYERADRYQLPIQPPLLFGQHPKSSSVSPSRAQPKKKRVQQKRRQEEEPENDVDCQRPANRMKYMDSTASGTEAVPQTPIRSTVRKRTHRTHITNPISLSPSSSSRSSPTSLPITVSTPDFSFPGDLRSPLKWTAPLVHDGPPPDCNLPVLSKKDITLVGAPAVADVPPSEGHRKRKAGGEDSDGDDSRPAKRPRNRQAKIRTY</sequence>
<evidence type="ECO:0000313" key="2">
    <source>
        <dbReference type="EMBL" id="KAK7681855.1"/>
    </source>
</evidence>
<dbReference type="EMBL" id="JASBNA010000039">
    <property type="protein sequence ID" value="KAK7681855.1"/>
    <property type="molecule type" value="Genomic_DNA"/>
</dbReference>
<name>A0AAW0FKA2_9APHY</name>
<protein>
    <submittedName>
        <fullName evidence="2">Uncharacterized protein</fullName>
    </submittedName>
</protein>
<gene>
    <name evidence="2" type="ORF">QCA50_015202</name>
</gene>
<keyword evidence="3" id="KW-1185">Reference proteome</keyword>
<feature type="compositionally biased region" description="Low complexity" evidence="1">
    <location>
        <begin position="329"/>
        <end position="346"/>
    </location>
</feature>
<proteinExistence type="predicted"/>
<evidence type="ECO:0000256" key="1">
    <source>
        <dbReference type="SAM" id="MobiDB-lite"/>
    </source>
</evidence>
<feature type="region of interest" description="Disordered" evidence="1">
    <location>
        <begin position="394"/>
        <end position="437"/>
    </location>
</feature>
<comment type="caution">
    <text evidence="2">The sequence shown here is derived from an EMBL/GenBank/DDBJ whole genome shotgun (WGS) entry which is preliminary data.</text>
</comment>
<feature type="region of interest" description="Disordered" evidence="1">
    <location>
        <begin position="247"/>
        <end position="346"/>
    </location>
</feature>
<feature type="compositionally biased region" description="Polar residues" evidence="1">
    <location>
        <begin position="191"/>
        <end position="204"/>
    </location>
</feature>
<dbReference type="AlphaFoldDB" id="A0AAW0FKA2"/>
<feature type="region of interest" description="Disordered" evidence="1">
    <location>
        <begin position="136"/>
        <end position="157"/>
    </location>
</feature>
<feature type="region of interest" description="Disordered" evidence="1">
    <location>
        <begin position="92"/>
        <end position="118"/>
    </location>
</feature>
<feature type="compositionally biased region" description="Pro residues" evidence="1">
    <location>
        <begin position="146"/>
        <end position="155"/>
    </location>
</feature>
<evidence type="ECO:0000313" key="3">
    <source>
        <dbReference type="Proteomes" id="UP001385951"/>
    </source>
</evidence>
<reference evidence="2 3" key="1">
    <citation type="submission" date="2022-09" db="EMBL/GenBank/DDBJ databases">
        <authorList>
            <person name="Palmer J.M."/>
        </authorList>
    </citation>
    <scope>NUCLEOTIDE SEQUENCE [LARGE SCALE GENOMIC DNA]</scope>
    <source>
        <strain evidence="2 3">DSM 7382</strain>
    </source>
</reference>
<feature type="compositionally biased region" description="Basic residues" evidence="1">
    <location>
        <begin position="424"/>
        <end position="437"/>
    </location>
</feature>
<feature type="compositionally biased region" description="Basic residues" evidence="1">
    <location>
        <begin position="266"/>
        <end position="275"/>
    </location>
</feature>